<dbReference type="AlphaFoldDB" id="A0A5C8NME8"/>
<name>A0A5C8NME8_9ACTN</name>
<protein>
    <submittedName>
        <fullName evidence="3">Glycosyltransferase family 2 protein</fullName>
    </submittedName>
</protein>
<sequence length="819" mass="90974">MDNVPGYLRDQALHLAKNPLALSAAFLRFDAEVGETHLALIASQGRRDFPQVLAWARDLLASPSDHDLDAERRSTDLQGLAALAWLAAGRATHRAEEAADLYQVLRLLSGSEPLDRTSELLDAQTNVAIGRDEYAASLVSRLNDRWVRWMVRTELLRRRAGHDAVSQDHWLKVFNEIFAERGLTPVELHGDAPEAFNRLHGVTDPSLVVENGPLVTVVMSVFRPDDSLFTALRSLSAQTWRSLEVLVVDDCSGPDYTSLIEQAVATDDRFTLVRMEINGGTYRIRNRALALARGEFIAFQDSDDWSHPDRIRRQMAPMLEDAAVLATTSRAVRVYPELSSVKIGYSPYWVNTSSLVFRRAPVLERLGGFDTTRKAADSEFTSRLVAVFGASSVTSINEPLALIQLTHGSLSRSDFRLGHHDPDRVAYRQAYGLWHEEIQAGRADPWLDPSAPRPFRAPAQILGEDVARTTCDVLVISDWRAGIGRYRGAVEELLALAGSPWRTHFLHAETPRFARRGRHPNDRRVNAAVAAGLLDWDFWGSDVTSRLVLVDDPEILGHAPPAARVRLSAERVVVKAAWPPRAPEGGWLTYDPAYVESAVRSLFHVEATWWPATHEVARELRAEGAIGPMLEPRPWGVAASQRRPYSGRPTSGRPVIGTAGLEVPSKDRPTWSDLVDRLPDDDAFDVRIHDPAGVIERVRGTRAVPPNWLVHAGTVNDMLWSLDAFVSLPPRSWGPARSTIVDDALSVGCLVVADETYRSTWGEAVLYAAAPEVPQVVSDVVNDPRRYLEQQQRGWRHVDESLTAAVYVHQVSDLIDHNG</sequence>
<gene>
    <name evidence="3" type="ORF">FHP06_06435</name>
</gene>
<dbReference type="CDD" id="cd00761">
    <property type="entry name" value="Glyco_tranf_GTA_type"/>
    <property type="match status" value="1"/>
</dbReference>
<evidence type="ECO:0000256" key="1">
    <source>
        <dbReference type="SAM" id="MobiDB-lite"/>
    </source>
</evidence>
<dbReference type="Gene3D" id="3.90.550.10">
    <property type="entry name" value="Spore Coat Polysaccharide Biosynthesis Protein SpsA, Chain A"/>
    <property type="match status" value="1"/>
</dbReference>
<feature type="region of interest" description="Disordered" evidence="1">
    <location>
        <begin position="638"/>
        <end position="658"/>
    </location>
</feature>
<evidence type="ECO:0000313" key="3">
    <source>
        <dbReference type="EMBL" id="TXL62326.1"/>
    </source>
</evidence>
<dbReference type="RefSeq" id="WP_147684895.1">
    <property type="nucleotide sequence ID" value="NZ_VDUX01000002.1"/>
</dbReference>
<organism evidence="3 4">
    <name type="scientific">Aeromicrobium terrae</name>
    <dbReference type="NCBI Taxonomy" id="2498846"/>
    <lineage>
        <taxon>Bacteria</taxon>
        <taxon>Bacillati</taxon>
        <taxon>Actinomycetota</taxon>
        <taxon>Actinomycetes</taxon>
        <taxon>Propionibacteriales</taxon>
        <taxon>Nocardioidaceae</taxon>
        <taxon>Aeromicrobium</taxon>
    </lineage>
</organism>
<dbReference type="EMBL" id="VDUX01000002">
    <property type="protein sequence ID" value="TXL62326.1"/>
    <property type="molecule type" value="Genomic_DNA"/>
</dbReference>
<keyword evidence="3" id="KW-0808">Transferase</keyword>
<accession>A0A5C8NME8</accession>
<evidence type="ECO:0000313" key="4">
    <source>
        <dbReference type="Proteomes" id="UP000321571"/>
    </source>
</evidence>
<dbReference type="PANTHER" id="PTHR43685">
    <property type="entry name" value="GLYCOSYLTRANSFERASE"/>
    <property type="match status" value="1"/>
</dbReference>
<proteinExistence type="predicted"/>
<keyword evidence="4" id="KW-1185">Reference proteome</keyword>
<comment type="caution">
    <text evidence="3">The sequence shown here is derived from an EMBL/GenBank/DDBJ whole genome shotgun (WGS) entry which is preliminary data.</text>
</comment>
<dbReference type="Pfam" id="PF00535">
    <property type="entry name" value="Glycos_transf_2"/>
    <property type="match status" value="1"/>
</dbReference>
<reference evidence="3 4" key="1">
    <citation type="submission" date="2019-06" db="EMBL/GenBank/DDBJ databases">
        <title>Aeromicrobium sp. nov., isolated from a maize field.</title>
        <authorList>
            <person name="Lin S.-Y."/>
            <person name="Tsai C.-F."/>
            <person name="Young C.-C."/>
        </authorList>
    </citation>
    <scope>NUCLEOTIDE SEQUENCE [LARGE SCALE GENOMIC DNA]</scope>
    <source>
        <strain evidence="3 4">CC-CFT486</strain>
    </source>
</reference>
<dbReference type="PANTHER" id="PTHR43685:SF11">
    <property type="entry name" value="GLYCOSYLTRANSFERASE TAGX-RELATED"/>
    <property type="match status" value="1"/>
</dbReference>
<dbReference type="SUPFAM" id="SSF53448">
    <property type="entry name" value="Nucleotide-diphospho-sugar transferases"/>
    <property type="match status" value="1"/>
</dbReference>
<dbReference type="InterPro" id="IPR050834">
    <property type="entry name" value="Glycosyltransf_2"/>
</dbReference>
<feature type="domain" description="Glycosyltransferase 2-like" evidence="2">
    <location>
        <begin position="216"/>
        <end position="332"/>
    </location>
</feature>
<dbReference type="GO" id="GO:0016740">
    <property type="term" value="F:transferase activity"/>
    <property type="evidence" value="ECO:0007669"/>
    <property type="project" value="UniProtKB-KW"/>
</dbReference>
<dbReference type="Proteomes" id="UP000321571">
    <property type="component" value="Unassembled WGS sequence"/>
</dbReference>
<evidence type="ECO:0000259" key="2">
    <source>
        <dbReference type="Pfam" id="PF00535"/>
    </source>
</evidence>
<dbReference type="InterPro" id="IPR029044">
    <property type="entry name" value="Nucleotide-diphossugar_trans"/>
</dbReference>
<dbReference type="OrthoDB" id="8549922at2"/>
<dbReference type="InterPro" id="IPR001173">
    <property type="entry name" value="Glyco_trans_2-like"/>
</dbReference>